<accession>A0A3P1WR90</accession>
<organism evidence="3 4">
    <name type="scientific">Arachnia propionica</name>
    <dbReference type="NCBI Taxonomy" id="1750"/>
    <lineage>
        <taxon>Bacteria</taxon>
        <taxon>Bacillati</taxon>
        <taxon>Actinomycetota</taxon>
        <taxon>Actinomycetes</taxon>
        <taxon>Propionibacteriales</taxon>
        <taxon>Propionibacteriaceae</taxon>
        <taxon>Arachnia</taxon>
    </lineage>
</organism>
<dbReference type="RefSeq" id="WP_125228560.1">
    <property type="nucleotide sequence ID" value="NZ_RQYT01000030.1"/>
</dbReference>
<feature type="region of interest" description="Disordered" evidence="1">
    <location>
        <begin position="19"/>
        <end position="70"/>
    </location>
</feature>
<feature type="compositionally biased region" description="Pro residues" evidence="1">
    <location>
        <begin position="41"/>
        <end position="50"/>
    </location>
</feature>
<feature type="transmembrane region" description="Helical" evidence="2">
    <location>
        <begin position="121"/>
        <end position="140"/>
    </location>
</feature>
<proteinExistence type="predicted"/>
<evidence type="ECO:0000313" key="3">
    <source>
        <dbReference type="EMBL" id="RRD48771.1"/>
    </source>
</evidence>
<name>A0A3P1WR90_9ACTN</name>
<sequence length="260" mass="28238">MARTCPRCKRYLGAQDHCTRCDGPSSPNRSPHGSRRVVLPPTSPTSPPPPWERRPEQPTPASPRRTSGRSGFLSVRGEVVSVSPTGRAWVWGVFPIRTVLLLGTPILFLIKARDLIVEATLGLFMMLWPLLLILAIASWLLSKVHLDGCMSALLRMVGSIFGTGLRLGANLTSGAAPSRHGWQVIVEHSGGREHVNIAADIPIDEGQVLLVHGPRLGATREAWLVQGITPMTFTRLGRGLVSTTVLVLLLTPVIVWLLSL</sequence>
<dbReference type="AlphaFoldDB" id="A0A3P1WR90"/>
<evidence type="ECO:0000256" key="1">
    <source>
        <dbReference type="SAM" id="MobiDB-lite"/>
    </source>
</evidence>
<comment type="caution">
    <text evidence="3">The sequence shown here is derived from an EMBL/GenBank/DDBJ whole genome shotgun (WGS) entry which is preliminary data.</text>
</comment>
<evidence type="ECO:0000313" key="4">
    <source>
        <dbReference type="Proteomes" id="UP000280935"/>
    </source>
</evidence>
<gene>
    <name evidence="3" type="ORF">EII35_11225</name>
</gene>
<keyword evidence="2" id="KW-0472">Membrane</keyword>
<keyword evidence="2" id="KW-0812">Transmembrane</keyword>
<dbReference type="Proteomes" id="UP000280935">
    <property type="component" value="Unassembled WGS sequence"/>
</dbReference>
<keyword evidence="2" id="KW-1133">Transmembrane helix</keyword>
<feature type="transmembrane region" description="Helical" evidence="2">
    <location>
        <begin position="239"/>
        <end position="258"/>
    </location>
</feature>
<feature type="transmembrane region" description="Helical" evidence="2">
    <location>
        <begin position="88"/>
        <end position="109"/>
    </location>
</feature>
<evidence type="ECO:0000256" key="2">
    <source>
        <dbReference type="SAM" id="Phobius"/>
    </source>
</evidence>
<reference evidence="3 4" key="1">
    <citation type="submission" date="2018-11" db="EMBL/GenBank/DDBJ databases">
        <title>Genomes From Bacteria Associated with the Canine Oral Cavity: a Test Case for Automated Genome-Based Taxonomic Assignment.</title>
        <authorList>
            <person name="Coil D.A."/>
            <person name="Jospin G."/>
            <person name="Darling A.E."/>
            <person name="Wallis C."/>
            <person name="Davis I.J."/>
            <person name="Harris S."/>
            <person name="Eisen J.A."/>
            <person name="Holcombe L.J."/>
            <person name="O'Flynn C."/>
        </authorList>
    </citation>
    <scope>NUCLEOTIDE SEQUENCE [LARGE SCALE GENOMIC DNA]</scope>
    <source>
        <strain evidence="3 4">OH2822_COT-296</strain>
    </source>
</reference>
<protein>
    <submittedName>
        <fullName evidence="3">Uncharacterized protein</fullName>
    </submittedName>
</protein>
<dbReference type="EMBL" id="RQYT01000030">
    <property type="protein sequence ID" value="RRD48771.1"/>
    <property type="molecule type" value="Genomic_DNA"/>
</dbReference>